<organism evidence="3 4">
    <name type="scientific">Leptomonas seymouri</name>
    <dbReference type="NCBI Taxonomy" id="5684"/>
    <lineage>
        <taxon>Eukaryota</taxon>
        <taxon>Discoba</taxon>
        <taxon>Euglenozoa</taxon>
        <taxon>Kinetoplastea</taxon>
        <taxon>Metakinetoplastina</taxon>
        <taxon>Trypanosomatida</taxon>
        <taxon>Trypanosomatidae</taxon>
        <taxon>Leishmaniinae</taxon>
        <taxon>Leptomonas</taxon>
    </lineage>
</organism>
<keyword evidence="1" id="KW-0547">Nucleotide-binding</keyword>
<dbReference type="SMART" id="SM00175">
    <property type="entry name" value="RAB"/>
    <property type="match status" value="1"/>
</dbReference>
<dbReference type="SUPFAM" id="SSF52540">
    <property type="entry name" value="P-loop containing nucleoside triphosphate hydrolases"/>
    <property type="match status" value="1"/>
</dbReference>
<dbReference type="VEuPathDB" id="TriTrypDB:Lsey_0051_0230"/>
<keyword evidence="2" id="KW-0342">GTP-binding</keyword>
<name>A0A0N1PE58_LEPSE</name>
<dbReference type="InterPro" id="IPR001806">
    <property type="entry name" value="Small_GTPase"/>
</dbReference>
<dbReference type="Proteomes" id="UP000038009">
    <property type="component" value="Unassembled WGS sequence"/>
</dbReference>
<gene>
    <name evidence="3" type="ORF">ABL78_2490</name>
</gene>
<reference evidence="3 4" key="1">
    <citation type="journal article" date="2015" name="PLoS Pathog.">
        <title>Leptomonas seymouri: Adaptations to the Dixenous Life Cycle Analyzed by Genome Sequencing, Transcriptome Profiling and Co-infection with Leishmania donovani.</title>
        <authorList>
            <person name="Kraeva N."/>
            <person name="Butenko A."/>
            <person name="Hlavacova J."/>
            <person name="Kostygov A."/>
            <person name="Myskova J."/>
            <person name="Grybchuk D."/>
            <person name="Lestinova T."/>
            <person name="Votypka J."/>
            <person name="Volf P."/>
            <person name="Opperdoes F."/>
            <person name="Flegontov P."/>
            <person name="Lukes J."/>
            <person name="Yurchenko V."/>
        </authorList>
    </citation>
    <scope>NUCLEOTIDE SEQUENCE [LARGE SCALE GENOMIC DNA]</scope>
    <source>
        <strain evidence="3 4">ATCC 30220</strain>
    </source>
</reference>
<dbReference type="AlphaFoldDB" id="A0A0N1PE58"/>
<accession>A0A0N1PE58</accession>
<dbReference type="OrthoDB" id="9989112at2759"/>
<dbReference type="PRINTS" id="PR00449">
    <property type="entry name" value="RASTRNSFRMNG"/>
</dbReference>
<evidence type="ECO:0000313" key="4">
    <source>
        <dbReference type="Proteomes" id="UP000038009"/>
    </source>
</evidence>
<dbReference type="Pfam" id="PF00071">
    <property type="entry name" value="Ras"/>
    <property type="match status" value="2"/>
</dbReference>
<evidence type="ECO:0000256" key="1">
    <source>
        <dbReference type="ARBA" id="ARBA00022741"/>
    </source>
</evidence>
<evidence type="ECO:0000256" key="2">
    <source>
        <dbReference type="ARBA" id="ARBA00023134"/>
    </source>
</evidence>
<protein>
    <submittedName>
        <fullName evidence="3">Ras family protein-like protein</fullName>
    </submittedName>
</protein>
<dbReference type="EMBL" id="LJSK01000051">
    <property type="protein sequence ID" value="KPI88425.1"/>
    <property type="molecule type" value="Genomic_DNA"/>
</dbReference>
<comment type="caution">
    <text evidence="3">The sequence shown here is derived from an EMBL/GenBank/DDBJ whole genome shotgun (WGS) entry which is preliminary data.</text>
</comment>
<dbReference type="PROSITE" id="PS51421">
    <property type="entry name" value="RAS"/>
    <property type="match status" value="1"/>
</dbReference>
<dbReference type="GO" id="GO:0003924">
    <property type="term" value="F:GTPase activity"/>
    <property type="evidence" value="ECO:0007669"/>
    <property type="project" value="InterPro"/>
</dbReference>
<dbReference type="PANTHER" id="PTHR47977">
    <property type="entry name" value="RAS-RELATED PROTEIN RAB"/>
    <property type="match status" value="1"/>
</dbReference>
<dbReference type="SMART" id="SM00174">
    <property type="entry name" value="RHO"/>
    <property type="match status" value="1"/>
</dbReference>
<dbReference type="SMART" id="SM00173">
    <property type="entry name" value="RAS"/>
    <property type="match status" value="1"/>
</dbReference>
<dbReference type="PROSITE" id="PS51420">
    <property type="entry name" value="RHO"/>
    <property type="match status" value="1"/>
</dbReference>
<dbReference type="Gene3D" id="3.40.50.300">
    <property type="entry name" value="P-loop containing nucleotide triphosphate hydrolases"/>
    <property type="match status" value="1"/>
</dbReference>
<dbReference type="OMA" id="CAAYYET"/>
<sequence length="256" mass="26936">MSAAVSPPALPATLDFPRIKLLAVGDVGVGKSCMIKRYCEGRFVTKYIPTIGIDFGVKKIELNKAAVMQCSHGSSSGASTRSIPAAVRVNFWDGSGDGDYREIRNEFYEAAQGVLLFYDVRDAQSFANLNVWWEELTAYCAGLAKNGSTSPNGGAAPGGKRPSVALQTITSSTAAGKAVGSNEGKAPIVVLCANKVDDTVVGGTGARATRVVTEEQGRAWAKDHGCAGYYETSASTGKNTREAIDDLVTQVVAKFL</sequence>
<dbReference type="InterPro" id="IPR050227">
    <property type="entry name" value="Rab"/>
</dbReference>
<dbReference type="InterPro" id="IPR027417">
    <property type="entry name" value="P-loop_NTPase"/>
</dbReference>
<proteinExistence type="predicted"/>
<evidence type="ECO:0000313" key="3">
    <source>
        <dbReference type="EMBL" id="KPI88425.1"/>
    </source>
</evidence>
<keyword evidence="4" id="KW-1185">Reference proteome</keyword>
<dbReference type="PROSITE" id="PS51419">
    <property type="entry name" value="RAB"/>
    <property type="match status" value="1"/>
</dbReference>
<dbReference type="GO" id="GO:0005525">
    <property type="term" value="F:GTP binding"/>
    <property type="evidence" value="ECO:0007669"/>
    <property type="project" value="UniProtKB-KW"/>
</dbReference>